<dbReference type="EMBL" id="BOPD01000038">
    <property type="protein sequence ID" value="GIJ35892.1"/>
    <property type="molecule type" value="Genomic_DNA"/>
</dbReference>
<protein>
    <recommendedName>
        <fullName evidence="1">Methyltransferase type 11 domain-containing protein</fullName>
    </recommendedName>
</protein>
<dbReference type="Pfam" id="PF08241">
    <property type="entry name" value="Methyltransf_11"/>
    <property type="match status" value="1"/>
</dbReference>
<accession>A0A9W5UVM1</accession>
<dbReference type="OrthoDB" id="3636702at2"/>
<dbReference type="PANTHER" id="PTHR42912:SF93">
    <property type="entry name" value="N6-ADENOSINE-METHYLTRANSFERASE TMT1A"/>
    <property type="match status" value="1"/>
</dbReference>
<dbReference type="Proteomes" id="UP000607311">
    <property type="component" value="Unassembled WGS sequence"/>
</dbReference>
<proteinExistence type="predicted"/>
<name>A0A9W5UVM1_9ACTN</name>
<gene>
    <name evidence="2" type="ORF">Vse01_50400</name>
</gene>
<dbReference type="InterPro" id="IPR013216">
    <property type="entry name" value="Methyltransf_11"/>
</dbReference>
<dbReference type="CDD" id="cd02440">
    <property type="entry name" value="AdoMet_MTases"/>
    <property type="match status" value="1"/>
</dbReference>
<dbReference type="SUPFAM" id="SSF53335">
    <property type="entry name" value="S-adenosyl-L-methionine-dependent methyltransferases"/>
    <property type="match status" value="1"/>
</dbReference>
<dbReference type="GO" id="GO:0008757">
    <property type="term" value="F:S-adenosylmethionine-dependent methyltransferase activity"/>
    <property type="evidence" value="ECO:0007669"/>
    <property type="project" value="InterPro"/>
</dbReference>
<dbReference type="InterPro" id="IPR050508">
    <property type="entry name" value="Methyltransf_Superfamily"/>
</dbReference>
<keyword evidence="3" id="KW-1185">Reference proteome</keyword>
<evidence type="ECO:0000313" key="2">
    <source>
        <dbReference type="EMBL" id="GIJ35892.1"/>
    </source>
</evidence>
<sequence length="236" mass="26015">MSTLAEADEAAKHQWNEAYQLDGHPNLWGDPPVPYVVNAAKLFADHDAMVVLDLPCGDGRNLSPLAQAATVVIGGDTSVNAMGLARRVIAKANADNVVLRAVDVFATGLPDDAVDGIFCWDLLGHLTEPVKALQELYRICRPGGHIVANMWTMNDCQVTDPGMVETGPKEYLDHAGFYCKFYDRDDLAAYLEAGGVSEEVAGVELLRWTEPPHAGYRPWFHEHESLAFTIRKRTRR</sequence>
<dbReference type="Gene3D" id="3.40.50.150">
    <property type="entry name" value="Vaccinia Virus protein VP39"/>
    <property type="match status" value="1"/>
</dbReference>
<evidence type="ECO:0000259" key="1">
    <source>
        <dbReference type="Pfam" id="PF08241"/>
    </source>
</evidence>
<dbReference type="AlphaFoldDB" id="A0A9W5UVM1"/>
<feature type="domain" description="Methyltransferase type 11" evidence="1">
    <location>
        <begin position="52"/>
        <end position="147"/>
    </location>
</feature>
<evidence type="ECO:0000313" key="3">
    <source>
        <dbReference type="Proteomes" id="UP000607311"/>
    </source>
</evidence>
<reference evidence="2" key="1">
    <citation type="submission" date="2021-01" db="EMBL/GenBank/DDBJ databases">
        <title>Whole genome shotgun sequence of Verrucosispora sediminis NBRC 107745.</title>
        <authorList>
            <person name="Komaki H."/>
            <person name="Tamura T."/>
        </authorList>
    </citation>
    <scope>NUCLEOTIDE SEQUENCE</scope>
    <source>
        <strain evidence="2">NBRC 107745</strain>
    </source>
</reference>
<comment type="caution">
    <text evidence="2">The sequence shown here is derived from an EMBL/GenBank/DDBJ whole genome shotgun (WGS) entry which is preliminary data.</text>
</comment>
<dbReference type="RefSeq" id="WP_093409037.1">
    <property type="nucleotide sequence ID" value="NZ_BOPD01000038.1"/>
</dbReference>
<dbReference type="PANTHER" id="PTHR42912">
    <property type="entry name" value="METHYLTRANSFERASE"/>
    <property type="match status" value="1"/>
</dbReference>
<dbReference type="InterPro" id="IPR029063">
    <property type="entry name" value="SAM-dependent_MTases_sf"/>
</dbReference>
<organism evidence="2 3">
    <name type="scientific">Micromonospora sediminimaris</name>
    <dbReference type="NCBI Taxonomy" id="547162"/>
    <lineage>
        <taxon>Bacteria</taxon>
        <taxon>Bacillati</taxon>
        <taxon>Actinomycetota</taxon>
        <taxon>Actinomycetes</taxon>
        <taxon>Micromonosporales</taxon>
        <taxon>Micromonosporaceae</taxon>
        <taxon>Micromonospora</taxon>
    </lineage>
</organism>